<dbReference type="Proteomes" id="UP000230184">
    <property type="component" value="Unassembled WGS sequence"/>
</dbReference>
<comment type="caution">
    <text evidence="1">The sequence shown here is derived from an EMBL/GenBank/DDBJ whole genome shotgun (WGS) entry which is preliminary data.</text>
</comment>
<gene>
    <name evidence="1" type="ORF">COT02_05320</name>
</gene>
<sequence>MKYLVSFLVLVIFILTGFVAYFVGRQNALPSSVKNVPISIPPAVTKTKLNPDLPTSVPQATSIPLQVIKGGGILSFPHYQFKANANWIYSREAEGTDNEKVIIKNGEYSFSITQGGFGGAVCLYPGDADFEGPSSRYNKYIEITTNSGDKLRRSTPENGQGFSICQSTQYGWGVPTLYGHISLTVPNNPTPEMLKEIDEILSSITKIL</sequence>
<dbReference type="EMBL" id="PEWY01000148">
    <property type="protein sequence ID" value="PIU36576.1"/>
    <property type="molecule type" value="Genomic_DNA"/>
</dbReference>
<reference evidence="2" key="1">
    <citation type="submission" date="2017-09" db="EMBL/GenBank/DDBJ databases">
        <title>Depth-based differentiation of microbial function through sediment-hosted aquifers and enrichment of novel symbionts in the deep terrestrial subsurface.</title>
        <authorList>
            <person name="Probst A.J."/>
            <person name="Ladd B."/>
            <person name="Jarett J.K."/>
            <person name="Geller-Mcgrath D.E."/>
            <person name="Sieber C.M.K."/>
            <person name="Emerson J.B."/>
            <person name="Anantharaman K."/>
            <person name="Thomas B.C."/>
            <person name="Malmstrom R."/>
            <person name="Stieglmeier M."/>
            <person name="Klingl A."/>
            <person name="Woyke T."/>
            <person name="Ryan C.M."/>
            <person name="Banfield J.F."/>
        </authorList>
    </citation>
    <scope>NUCLEOTIDE SEQUENCE [LARGE SCALE GENOMIC DNA]</scope>
</reference>
<evidence type="ECO:0000313" key="1">
    <source>
        <dbReference type="EMBL" id="PIU36576.1"/>
    </source>
</evidence>
<proteinExistence type="predicted"/>
<protein>
    <submittedName>
        <fullName evidence="1">Uncharacterized protein</fullName>
    </submittedName>
</protein>
<name>A0A2M6YSW4_9BACT</name>
<evidence type="ECO:0000313" key="2">
    <source>
        <dbReference type="Proteomes" id="UP000230184"/>
    </source>
</evidence>
<accession>A0A2M6YSW4</accession>
<organism evidence="1 2">
    <name type="scientific">Candidatus Roizmanbacteria bacterium CG07_land_8_20_14_0_80_34_15</name>
    <dbReference type="NCBI Taxonomy" id="1974849"/>
    <lineage>
        <taxon>Bacteria</taxon>
        <taxon>Candidatus Roizmaniibacteriota</taxon>
    </lineage>
</organism>
<dbReference type="AlphaFoldDB" id="A0A2M6YSW4"/>